<dbReference type="EMBL" id="SMOL01000553">
    <property type="protein sequence ID" value="KAB2607948.1"/>
    <property type="molecule type" value="Genomic_DNA"/>
</dbReference>
<comment type="similarity">
    <text evidence="2">Belongs to the aromatic acid exporter (TC 2.A.85) family.</text>
</comment>
<reference evidence="10 11" key="3">
    <citation type="submission" date="2019-11" db="EMBL/GenBank/DDBJ databases">
        <title>A de novo genome assembly of a pear dwarfing rootstock.</title>
        <authorList>
            <person name="Wang F."/>
            <person name="Wang J."/>
            <person name="Li S."/>
            <person name="Zhang Y."/>
            <person name="Fang M."/>
            <person name="Ma L."/>
            <person name="Zhao Y."/>
            <person name="Jiang S."/>
        </authorList>
    </citation>
    <scope>NUCLEOTIDE SEQUENCE [LARGE SCALE GENOMIC DNA]</scope>
    <source>
        <strain evidence="10">S2</strain>
        <tissue evidence="10">Leaf</tissue>
    </source>
</reference>
<reference evidence="11" key="2">
    <citation type="submission" date="2019-10" db="EMBL/GenBank/DDBJ databases">
        <title>A de novo genome assembly of a pear dwarfing rootstock.</title>
        <authorList>
            <person name="Wang F."/>
            <person name="Wang J."/>
            <person name="Li S."/>
            <person name="Zhang Y."/>
            <person name="Fang M."/>
            <person name="Ma L."/>
            <person name="Zhao Y."/>
            <person name="Jiang S."/>
        </authorList>
    </citation>
    <scope>NUCLEOTIDE SEQUENCE [LARGE SCALE GENOMIC DNA]</scope>
</reference>
<evidence type="ECO:0000256" key="1">
    <source>
        <dbReference type="ARBA" id="ARBA00004141"/>
    </source>
</evidence>
<keyword evidence="4 9" id="KW-0812">Transmembrane</keyword>
<gene>
    <name evidence="10" type="ORF">D8674_011116</name>
</gene>
<name>A0A5N5FXS9_9ROSA</name>
<keyword evidence="11" id="KW-1185">Reference proteome</keyword>
<proteinExistence type="inferred from homology"/>
<evidence type="ECO:0000313" key="10">
    <source>
        <dbReference type="EMBL" id="KAB2607948.1"/>
    </source>
</evidence>
<reference evidence="10 11" key="1">
    <citation type="submission" date="2019-09" db="EMBL/GenBank/DDBJ databases">
        <authorList>
            <person name="Ou C."/>
        </authorList>
    </citation>
    <scope>NUCLEOTIDE SEQUENCE [LARGE SCALE GENOMIC DNA]</scope>
    <source>
        <strain evidence="10">S2</strain>
        <tissue evidence="10">Leaf</tissue>
    </source>
</reference>
<feature type="transmembrane region" description="Helical" evidence="9">
    <location>
        <begin position="136"/>
        <end position="155"/>
    </location>
</feature>
<keyword evidence="6" id="KW-0406">Ion transport</keyword>
<dbReference type="AlphaFoldDB" id="A0A5N5FXS9"/>
<feature type="transmembrane region" description="Helical" evidence="9">
    <location>
        <begin position="110"/>
        <end position="130"/>
    </location>
</feature>
<comment type="caution">
    <text evidence="10">The sequence shown here is derived from an EMBL/GenBank/DDBJ whole genome shotgun (WGS) entry which is preliminary data.</text>
</comment>
<evidence type="ECO:0000256" key="7">
    <source>
        <dbReference type="ARBA" id="ARBA00023136"/>
    </source>
</evidence>
<accession>A0A5N5FXS9</accession>
<dbReference type="InterPro" id="IPR020966">
    <property type="entry name" value="ALMT"/>
</dbReference>
<evidence type="ECO:0000256" key="9">
    <source>
        <dbReference type="SAM" id="Phobius"/>
    </source>
</evidence>
<evidence type="ECO:0000256" key="6">
    <source>
        <dbReference type="ARBA" id="ARBA00023065"/>
    </source>
</evidence>
<evidence type="ECO:0000256" key="8">
    <source>
        <dbReference type="ARBA" id="ARBA00023303"/>
    </source>
</evidence>
<dbReference type="Pfam" id="PF11744">
    <property type="entry name" value="ALMT"/>
    <property type="match status" value="1"/>
</dbReference>
<dbReference type="PANTHER" id="PTHR31086">
    <property type="entry name" value="ALUMINUM-ACTIVATED MALATE TRANSPORTER 10"/>
    <property type="match status" value="1"/>
</dbReference>
<dbReference type="GO" id="GO:0016020">
    <property type="term" value="C:membrane"/>
    <property type="evidence" value="ECO:0007669"/>
    <property type="project" value="UniProtKB-SubCell"/>
</dbReference>
<feature type="transmembrane region" description="Helical" evidence="9">
    <location>
        <begin position="78"/>
        <end position="98"/>
    </location>
</feature>
<evidence type="ECO:0000256" key="4">
    <source>
        <dbReference type="ARBA" id="ARBA00022692"/>
    </source>
</evidence>
<evidence type="ECO:0000256" key="3">
    <source>
        <dbReference type="ARBA" id="ARBA00022448"/>
    </source>
</evidence>
<dbReference type="OrthoDB" id="68611at2759"/>
<comment type="subcellular location">
    <subcellularLocation>
        <location evidence="1">Membrane</location>
        <topology evidence="1">Multi-pass membrane protein</topology>
    </subcellularLocation>
</comment>
<evidence type="ECO:0000256" key="5">
    <source>
        <dbReference type="ARBA" id="ARBA00022989"/>
    </source>
</evidence>
<feature type="transmembrane region" description="Helical" evidence="9">
    <location>
        <begin position="53"/>
        <end position="72"/>
    </location>
</feature>
<organism evidence="10 11">
    <name type="scientific">Pyrus ussuriensis x Pyrus communis</name>
    <dbReference type="NCBI Taxonomy" id="2448454"/>
    <lineage>
        <taxon>Eukaryota</taxon>
        <taxon>Viridiplantae</taxon>
        <taxon>Streptophyta</taxon>
        <taxon>Embryophyta</taxon>
        <taxon>Tracheophyta</taxon>
        <taxon>Spermatophyta</taxon>
        <taxon>Magnoliopsida</taxon>
        <taxon>eudicotyledons</taxon>
        <taxon>Gunneridae</taxon>
        <taxon>Pentapetalae</taxon>
        <taxon>rosids</taxon>
        <taxon>fabids</taxon>
        <taxon>Rosales</taxon>
        <taxon>Rosaceae</taxon>
        <taxon>Amygdaloideae</taxon>
        <taxon>Maleae</taxon>
        <taxon>Pyrus</taxon>
    </lineage>
</organism>
<feature type="transmembrane region" description="Helical" evidence="9">
    <location>
        <begin position="162"/>
        <end position="182"/>
    </location>
</feature>
<evidence type="ECO:0000256" key="2">
    <source>
        <dbReference type="ARBA" id="ARBA00007079"/>
    </source>
</evidence>
<keyword evidence="5 9" id="KW-1133">Transmembrane helix</keyword>
<protein>
    <submittedName>
        <fullName evidence="10">Aluminum-activated malate transporter 8-like</fullName>
    </submittedName>
</protein>
<evidence type="ECO:0000313" key="11">
    <source>
        <dbReference type="Proteomes" id="UP000327157"/>
    </source>
</evidence>
<keyword evidence="3" id="KW-0813">Transport</keyword>
<keyword evidence="7 9" id="KW-0472">Membrane</keyword>
<dbReference type="GO" id="GO:0034220">
    <property type="term" value="P:monoatomic ion transmembrane transport"/>
    <property type="evidence" value="ECO:0007669"/>
    <property type="project" value="UniProtKB-KW"/>
</dbReference>
<keyword evidence="8" id="KW-0407">Ion channel</keyword>
<sequence length="521" mass="57141">MEITELETAGEEKVRFFSRLCRWLKALLGKLSTKVVKVVKSIIKLGQDDPRRVIHSLKVALALTLVSILYYWRVLFDGIGIAGIWAVITVVVVFEFTVGATLSKGLNRGFATFIAGALGLGATHIASLFGVKGEPIVLGIFVFLLAAASTFSRFFPRIKARYDYGVLIFILTFSMVTVSGYHVEGILEMSNERLLTIAIGGGTCMIISAFVCPVWAGEDLHKLISSNIENLANYLEGFGGEYFPLPKDGKSAGIVSKSKESFLQGYKSVLNSKSSEESLANFARWEPGHGRFKFRHPWKQYLKIGALARQCAYQIETLNGHINSDVQVPPEFLQIIQDSCKTMSIESGKALKALAVAIKTMEEPKDAREHLENSKTAVKDLKIALKAASLETADILAIVPAATVASILVEIVKGVEKISKSVHELSELAHFKKAVECTVSQEKPLLLHRGSVNPVLLDGEDAHVIITVGETNIGSQENEINPQAPKGPKPREEAKIWLKLLYCKSSTQELKQHALLIADRP</sequence>
<dbReference type="Proteomes" id="UP000327157">
    <property type="component" value="Chromosome 14"/>
</dbReference>
<feature type="transmembrane region" description="Helical" evidence="9">
    <location>
        <begin position="194"/>
        <end position="216"/>
    </location>
</feature>
<dbReference type="GO" id="GO:0015743">
    <property type="term" value="P:malate transport"/>
    <property type="evidence" value="ECO:0007669"/>
    <property type="project" value="InterPro"/>
</dbReference>